<sequence length="261" mass="27281">MQLNEKLQILRKEAGLSQERLAEKLGVSRQAVSKWESGQSTPDIENLSALSDLFGVTLDELIKKESAPQPAQAVRPAYGGTARSYRFEYEYKSKRKFLGLPLVHIHIGRGLCKAKGILAIGNLSAGLLSFGLISAGVLSIGALSLGLVAFGALAIGLLLAIGGFSAGTFAVGGICAGVFALGGIAIGMFSTGGVAIASHVAIGGFASGHIAIGDVAHGVQTIHIDANSLTSISAEQVRTLIQQEFPGLWQFAVDWCTLFFR</sequence>
<accession>C0EID5</accession>
<reference evidence="4 5" key="1">
    <citation type="submission" date="2009-01" db="EMBL/GenBank/DDBJ databases">
        <authorList>
            <person name="Fulton L."/>
            <person name="Clifton S."/>
            <person name="Fulton B."/>
            <person name="Xu J."/>
            <person name="Minx P."/>
            <person name="Pepin K.H."/>
            <person name="Johnson M."/>
            <person name="Bhonagiri V."/>
            <person name="Nash W.E."/>
            <person name="Mardis E.R."/>
            <person name="Wilson R.K."/>
        </authorList>
    </citation>
    <scope>NUCLEOTIDE SEQUENCE [LARGE SCALE GENOMIC DNA]</scope>
    <source>
        <strain evidence="4 5">DSM 5476</strain>
    </source>
</reference>
<feature type="transmembrane region" description="Helical" evidence="2">
    <location>
        <begin position="140"/>
        <end position="161"/>
    </location>
</feature>
<dbReference type="Pfam" id="PF01381">
    <property type="entry name" value="HTH_3"/>
    <property type="match status" value="1"/>
</dbReference>
<dbReference type="HOGENOM" id="CLU_079578_0_0_9"/>
<proteinExistence type="predicted"/>
<dbReference type="InterPro" id="IPR001387">
    <property type="entry name" value="Cro/C1-type_HTH"/>
</dbReference>
<name>C0EID5_9FIRM</name>
<evidence type="ECO:0000313" key="5">
    <source>
        <dbReference type="Proteomes" id="UP000003340"/>
    </source>
</evidence>
<dbReference type="InterPro" id="IPR010982">
    <property type="entry name" value="Lambda_DNA-bd_dom_sf"/>
</dbReference>
<comment type="caution">
    <text evidence="4">The sequence shown here is derived from an EMBL/GenBank/DDBJ whole genome shotgun (WGS) entry which is preliminary data.</text>
</comment>
<dbReference type="PANTHER" id="PTHR46558:SF13">
    <property type="entry name" value="HTH-TYPE TRANSCRIPTIONAL REGULATOR IMMR"/>
    <property type="match status" value="1"/>
</dbReference>
<dbReference type="SMART" id="SM00530">
    <property type="entry name" value="HTH_XRE"/>
    <property type="match status" value="1"/>
</dbReference>
<dbReference type="GO" id="GO:0003677">
    <property type="term" value="F:DNA binding"/>
    <property type="evidence" value="ECO:0007669"/>
    <property type="project" value="UniProtKB-KW"/>
</dbReference>
<protein>
    <submittedName>
        <fullName evidence="4">DNA-binding helix-turn-helix protein</fullName>
    </submittedName>
</protein>
<dbReference type="eggNOG" id="COG1476">
    <property type="taxonomic scope" value="Bacteria"/>
</dbReference>
<feature type="domain" description="HTH cro/C1-type" evidence="3">
    <location>
        <begin position="7"/>
        <end position="61"/>
    </location>
</feature>
<dbReference type="STRING" id="537013.CLOSTMETH_03630"/>
<dbReference type="Proteomes" id="UP000003340">
    <property type="component" value="Unassembled WGS sequence"/>
</dbReference>
<keyword evidence="2" id="KW-0812">Transmembrane</keyword>
<keyword evidence="1 4" id="KW-0238">DNA-binding</keyword>
<gene>
    <name evidence="4" type="ORF">CLOSTMETH_03630</name>
</gene>
<keyword evidence="5" id="KW-1185">Reference proteome</keyword>
<dbReference type="AlphaFoldDB" id="C0EID5"/>
<dbReference type="Gene3D" id="1.10.260.40">
    <property type="entry name" value="lambda repressor-like DNA-binding domains"/>
    <property type="match status" value="1"/>
</dbReference>
<dbReference type="PANTHER" id="PTHR46558">
    <property type="entry name" value="TRACRIPTIONAL REGULATORY PROTEIN-RELATED-RELATED"/>
    <property type="match status" value="1"/>
</dbReference>
<evidence type="ECO:0000256" key="2">
    <source>
        <dbReference type="SAM" id="Phobius"/>
    </source>
</evidence>
<dbReference type="PROSITE" id="PS50943">
    <property type="entry name" value="HTH_CROC1"/>
    <property type="match status" value="1"/>
</dbReference>
<feature type="transmembrane region" description="Helical" evidence="2">
    <location>
        <begin position="116"/>
        <end position="134"/>
    </location>
</feature>
<feature type="transmembrane region" description="Helical" evidence="2">
    <location>
        <begin position="168"/>
        <end position="189"/>
    </location>
</feature>
<evidence type="ECO:0000256" key="1">
    <source>
        <dbReference type="ARBA" id="ARBA00023125"/>
    </source>
</evidence>
<dbReference type="CDD" id="cd00093">
    <property type="entry name" value="HTH_XRE"/>
    <property type="match status" value="1"/>
</dbReference>
<reference evidence="4 5" key="2">
    <citation type="submission" date="2009-02" db="EMBL/GenBank/DDBJ databases">
        <title>Draft genome sequence of Clostridium methylpentosum (DSM 5476).</title>
        <authorList>
            <person name="Sudarsanam P."/>
            <person name="Ley R."/>
            <person name="Guruge J."/>
            <person name="Turnbaugh P.J."/>
            <person name="Mahowald M."/>
            <person name="Liep D."/>
            <person name="Gordon J."/>
        </authorList>
    </citation>
    <scope>NUCLEOTIDE SEQUENCE [LARGE SCALE GENOMIC DNA]</scope>
    <source>
        <strain evidence="4 5">DSM 5476</strain>
    </source>
</reference>
<dbReference type="EMBL" id="ACEC01000126">
    <property type="protein sequence ID" value="EEG28731.1"/>
    <property type="molecule type" value="Genomic_DNA"/>
</dbReference>
<dbReference type="SUPFAM" id="SSF47413">
    <property type="entry name" value="lambda repressor-like DNA-binding domains"/>
    <property type="match status" value="1"/>
</dbReference>
<evidence type="ECO:0000259" key="3">
    <source>
        <dbReference type="PROSITE" id="PS50943"/>
    </source>
</evidence>
<evidence type="ECO:0000313" key="4">
    <source>
        <dbReference type="EMBL" id="EEG28731.1"/>
    </source>
</evidence>
<keyword evidence="2" id="KW-1133">Transmembrane helix</keyword>
<organism evidence="4 5">
    <name type="scientific">[Clostridium] methylpentosum DSM 5476</name>
    <dbReference type="NCBI Taxonomy" id="537013"/>
    <lineage>
        <taxon>Bacteria</taxon>
        <taxon>Bacillati</taxon>
        <taxon>Bacillota</taxon>
        <taxon>Clostridia</taxon>
        <taxon>Eubacteriales</taxon>
        <taxon>Oscillospiraceae</taxon>
        <taxon>Oscillospiraceae incertae sedis</taxon>
    </lineage>
</organism>
<keyword evidence="2" id="KW-0472">Membrane</keyword>